<dbReference type="AlphaFoldDB" id="L0DJY0"/>
<evidence type="ECO:0000313" key="2">
    <source>
        <dbReference type="Proteomes" id="UP000010798"/>
    </source>
</evidence>
<protein>
    <submittedName>
        <fullName evidence="1">Uncharacterized protein</fullName>
    </submittedName>
</protein>
<keyword evidence="2" id="KW-1185">Reference proteome</keyword>
<dbReference type="KEGG" id="saci:Sinac_4775"/>
<dbReference type="HOGENOM" id="CLU_2920283_0_0_0"/>
<accession>L0DJY0</accession>
<evidence type="ECO:0000313" key="1">
    <source>
        <dbReference type="EMBL" id="AGA28941.1"/>
    </source>
</evidence>
<sequence length="61" mass="6702">MICYVPNSVPSLPVEGAEGFRLAPMKSVSMDPNRYEVRSCGQQLGKPRGLGYLSRIMIEAT</sequence>
<organism evidence="1 2">
    <name type="scientific">Singulisphaera acidiphila (strain ATCC BAA-1392 / DSM 18658 / VKM B-2454 / MOB10)</name>
    <dbReference type="NCBI Taxonomy" id="886293"/>
    <lineage>
        <taxon>Bacteria</taxon>
        <taxon>Pseudomonadati</taxon>
        <taxon>Planctomycetota</taxon>
        <taxon>Planctomycetia</taxon>
        <taxon>Isosphaerales</taxon>
        <taxon>Isosphaeraceae</taxon>
        <taxon>Singulisphaera</taxon>
    </lineage>
</organism>
<name>L0DJY0_SINAD</name>
<gene>
    <name evidence="1" type="ordered locus">Sinac_4775</name>
</gene>
<dbReference type="EMBL" id="CP003364">
    <property type="protein sequence ID" value="AGA28941.1"/>
    <property type="molecule type" value="Genomic_DNA"/>
</dbReference>
<reference evidence="1 2" key="1">
    <citation type="submission" date="2012-02" db="EMBL/GenBank/DDBJ databases">
        <title>Complete sequence of chromosome of Singulisphaera acidiphila DSM 18658.</title>
        <authorList>
            <consortium name="US DOE Joint Genome Institute (JGI-PGF)"/>
            <person name="Lucas S."/>
            <person name="Copeland A."/>
            <person name="Lapidus A."/>
            <person name="Glavina del Rio T."/>
            <person name="Dalin E."/>
            <person name="Tice H."/>
            <person name="Bruce D."/>
            <person name="Goodwin L."/>
            <person name="Pitluck S."/>
            <person name="Peters L."/>
            <person name="Ovchinnikova G."/>
            <person name="Chertkov O."/>
            <person name="Kyrpides N."/>
            <person name="Mavromatis K."/>
            <person name="Ivanova N."/>
            <person name="Brettin T."/>
            <person name="Detter J.C."/>
            <person name="Han C."/>
            <person name="Larimer F."/>
            <person name="Land M."/>
            <person name="Hauser L."/>
            <person name="Markowitz V."/>
            <person name="Cheng J.-F."/>
            <person name="Hugenholtz P."/>
            <person name="Woyke T."/>
            <person name="Wu D."/>
            <person name="Tindall B."/>
            <person name="Pomrenke H."/>
            <person name="Brambilla E."/>
            <person name="Klenk H.-P."/>
            <person name="Eisen J.A."/>
        </authorList>
    </citation>
    <scope>NUCLEOTIDE SEQUENCE [LARGE SCALE GENOMIC DNA]</scope>
    <source>
        <strain evidence="2">ATCC BAA-1392 / DSM 18658 / VKM B-2454 / MOB10</strain>
    </source>
</reference>
<dbReference type="Proteomes" id="UP000010798">
    <property type="component" value="Chromosome"/>
</dbReference>
<proteinExistence type="predicted"/>